<dbReference type="SUPFAM" id="SSF52833">
    <property type="entry name" value="Thioredoxin-like"/>
    <property type="match status" value="1"/>
</dbReference>
<reference evidence="7" key="1">
    <citation type="submission" date="2019-02" db="EMBL/GenBank/DDBJ databases">
        <authorList>
            <person name="Gruber-Vodicka R. H."/>
            <person name="Seah K. B. B."/>
        </authorList>
    </citation>
    <scope>NUCLEOTIDE SEQUENCE</scope>
    <source>
        <strain evidence="6">BECK_DK161</strain>
        <strain evidence="7">BECK_DK47</strain>
    </source>
</reference>
<evidence type="ECO:0000259" key="5">
    <source>
        <dbReference type="PROSITE" id="PS51352"/>
    </source>
</evidence>
<evidence type="ECO:0000256" key="2">
    <source>
        <dbReference type="ARBA" id="ARBA00022748"/>
    </source>
</evidence>
<dbReference type="GO" id="GO:0016209">
    <property type="term" value="F:antioxidant activity"/>
    <property type="evidence" value="ECO:0007669"/>
    <property type="project" value="InterPro"/>
</dbReference>
<evidence type="ECO:0000313" key="6">
    <source>
        <dbReference type="EMBL" id="VFJ42711.1"/>
    </source>
</evidence>
<dbReference type="PANTHER" id="PTHR42852:SF6">
    <property type="entry name" value="THIOL:DISULFIDE INTERCHANGE PROTEIN DSBE"/>
    <property type="match status" value="1"/>
</dbReference>
<dbReference type="InterPro" id="IPR036249">
    <property type="entry name" value="Thioredoxin-like_sf"/>
</dbReference>
<dbReference type="InterPro" id="IPR050553">
    <property type="entry name" value="Thioredoxin_ResA/DsbE_sf"/>
</dbReference>
<dbReference type="GO" id="GO:0016491">
    <property type="term" value="F:oxidoreductase activity"/>
    <property type="evidence" value="ECO:0007669"/>
    <property type="project" value="InterPro"/>
</dbReference>
<dbReference type="AlphaFoldDB" id="A0A450S541"/>
<dbReference type="GO" id="GO:0017004">
    <property type="term" value="P:cytochrome complex assembly"/>
    <property type="evidence" value="ECO:0007669"/>
    <property type="project" value="UniProtKB-KW"/>
</dbReference>
<name>A0A450S541_9GAMM</name>
<organism evidence="7">
    <name type="scientific">Candidatus Kentrum sp. DK</name>
    <dbReference type="NCBI Taxonomy" id="2126562"/>
    <lineage>
        <taxon>Bacteria</taxon>
        <taxon>Pseudomonadati</taxon>
        <taxon>Pseudomonadota</taxon>
        <taxon>Gammaproteobacteria</taxon>
        <taxon>Candidatus Kentrum</taxon>
    </lineage>
</organism>
<dbReference type="InterPro" id="IPR013766">
    <property type="entry name" value="Thioredoxin_domain"/>
</dbReference>
<proteinExistence type="predicted"/>
<dbReference type="EMBL" id="CAADEX010000015">
    <property type="protein sequence ID" value="VFJ47014.1"/>
    <property type="molecule type" value="Genomic_DNA"/>
</dbReference>
<comment type="subcellular location">
    <subcellularLocation>
        <location evidence="1">Cell envelope</location>
    </subcellularLocation>
</comment>
<dbReference type="InterPro" id="IPR000866">
    <property type="entry name" value="AhpC/TSA"/>
</dbReference>
<evidence type="ECO:0000313" key="7">
    <source>
        <dbReference type="EMBL" id="VFJ47014.1"/>
    </source>
</evidence>
<sequence>MTIARHNPAASPVLGLILFPVLFLAGCTGDVPQLTHGEPVPTFSLEAVKTNRPLNFPDALRGRIVAIRFWADWCPFCAPEMKALEPVFQRYRERGLAIVAINVRQGRETARAFADELGLTYDVLLDREGEVARAYGVMGLPTTFFVDREGRLRARILGESSGEVFEKIVSKLVTEE</sequence>
<gene>
    <name evidence="7" type="ORF">BECKDK2373B_GA0170837_10154</name>
    <name evidence="6" type="ORF">BECKDK2373C_GA0170839_100211</name>
</gene>
<dbReference type="GO" id="GO:0030313">
    <property type="term" value="C:cell envelope"/>
    <property type="evidence" value="ECO:0007669"/>
    <property type="project" value="UniProtKB-SubCell"/>
</dbReference>
<keyword evidence="4" id="KW-0676">Redox-active center</keyword>
<keyword evidence="3" id="KW-1015">Disulfide bond</keyword>
<dbReference type="PANTHER" id="PTHR42852">
    <property type="entry name" value="THIOL:DISULFIDE INTERCHANGE PROTEIN DSBE"/>
    <property type="match status" value="1"/>
</dbReference>
<evidence type="ECO:0000256" key="4">
    <source>
        <dbReference type="ARBA" id="ARBA00023284"/>
    </source>
</evidence>
<keyword evidence="2" id="KW-0201">Cytochrome c-type biogenesis</keyword>
<protein>
    <submittedName>
        <fullName evidence="7">Peroxiredoxin</fullName>
    </submittedName>
</protein>
<evidence type="ECO:0000256" key="1">
    <source>
        <dbReference type="ARBA" id="ARBA00004196"/>
    </source>
</evidence>
<accession>A0A450S541</accession>
<dbReference type="PROSITE" id="PS51352">
    <property type="entry name" value="THIOREDOXIN_2"/>
    <property type="match status" value="1"/>
</dbReference>
<evidence type="ECO:0000256" key="3">
    <source>
        <dbReference type="ARBA" id="ARBA00023157"/>
    </source>
</evidence>
<dbReference type="CDD" id="cd02966">
    <property type="entry name" value="TlpA_like_family"/>
    <property type="match status" value="1"/>
</dbReference>
<dbReference type="PROSITE" id="PS51257">
    <property type="entry name" value="PROKAR_LIPOPROTEIN"/>
    <property type="match status" value="1"/>
</dbReference>
<dbReference type="Pfam" id="PF00578">
    <property type="entry name" value="AhpC-TSA"/>
    <property type="match status" value="1"/>
</dbReference>
<dbReference type="EMBL" id="CAADEY010000002">
    <property type="protein sequence ID" value="VFJ42711.1"/>
    <property type="molecule type" value="Genomic_DNA"/>
</dbReference>
<dbReference type="Gene3D" id="3.40.30.10">
    <property type="entry name" value="Glutaredoxin"/>
    <property type="match status" value="1"/>
</dbReference>
<feature type="domain" description="Thioredoxin" evidence="5">
    <location>
        <begin position="34"/>
        <end position="174"/>
    </location>
</feature>